<feature type="domain" description="G-protein coupled receptors family 1 profile" evidence="11">
    <location>
        <begin position="41"/>
        <end position="284"/>
    </location>
</feature>
<accession>A0A8C5F362</accession>
<dbReference type="GO" id="GO:0004930">
    <property type="term" value="F:G protein-coupled receptor activity"/>
    <property type="evidence" value="ECO:0007669"/>
    <property type="project" value="UniProtKB-KW"/>
</dbReference>
<keyword evidence="9" id="KW-0675">Receptor</keyword>
<feature type="transmembrane region" description="Helical" evidence="10">
    <location>
        <begin position="191"/>
        <end position="213"/>
    </location>
</feature>
<evidence type="ECO:0000256" key="8">
    <source>
        <dbReference type="ARBA" id="ARBA00023224"/>
    </source>
</evidence>
<keyword evidence="3 10" id="KW-0716">Sensory transduction</keyword>
<reference evidence="12" key="1">
    <citation type="submission" date="2025-08" db="UniProtKB">
        <authorList>
            <consortium name="Ensembl"/>
        </authorList>
    </citation>
    <scope>IDENTIFICATION</scope>
</reference>
<comment type="subcellular location">
    <subcellularLocation>
        <location evidence="1 10">Cell membrane</location>
        <topology evidence="1 10">Multi-pass membrane protein</topology>
    </subcellularLocation>
</comment>
<evidence type="ECO:0000256" key="1">
    <source>
        <dbReference type="ARBA" id="ARBA00004651"/>
    </source>
</evidence>
<feature type="transmembrane region" description="Helical" evidence="10">
    <location>
        <begin position="25"/>
        <end position="51"/>
    </location>
</feature>
<keyword evidence="6 10" id="KW-1133">Transmembrane helix</keyword>
<dbReference type="GO" id="GO:0004984">
    <property type="term" value="F:olfactory receptor activity"/>
    <property type="evidence" value="ECO:0007669"/>
    <property type="project" value="InterPro"/>
</dbReference>
<keyword evidence="4 9" id="KW-0812">Transmembrane</keyword>
<dbReference type="PRINTS" id="PR00245">
    <property type="entry name" value="OLFACTORYR"/>
</dbReference>
<dbReference type="AlphaFoldDB" id="A0A8C5F362"/>
<evidence type="ECO:0000256" key="10">
    <source>
        <dbReference type="RuleBase" id="RU363047"/>
    </source>
</evidence>
<dbReference type="Ensembl" id="ENSGEVT00005031630.1">
    <property type="protein sequence ID" value="ENSGEVP00005030114.1"/>
    <property type="gene ID" value="ENSGEVG00005021032.1"/>
</dbReference>
<protein>
    <recommendedName>
        <fullName evidence="10">Olfactory receptor</fullName>
    </recommendedName>
</protein>
<evidence type="ECO:0000259" key="11">
    <source>
        <dbReference type="PROSITE" id="PS50262"/>
    </source>
</evidence>
<keyword evidence="13" id="KW-1185">Reference proteome</keyword>
<evidence type="ECO:0000313" key="13">
    <source>
        <dbReference type="Proteomes" id="UP000694390"/>
    </source>
</evidence>
<feature type="transmembrane region" description="Helical" evidence="10">
    <location>
        <begin position="267"/>
        <end position="286"/>
    </location>
</feature>
<dbReference type="PRINTS" id="PR00237">
    <property type="entry name" value="GPCRRHODOPSN"/>
</dbReference>
<comment type="similarity">
    <text evidence="9">Belongs to the G-protein coupled receptor 1 family.</text>
</comment>
<dbReference type="FunFam" id="1.20.1070.10:FF:000001">
    <property type="entry name" value="Olfactory receptor"/>
    <property type="match status" value="1"/>
</dbReference>
<keyword evidence="2 10" id="KW-1003">Cell membrane</keyword>
<dbReference type="InterPro" id="IPR000725">
    <property type="entry name" value="Olfact_rcpt"/>
</dbReference>
<evidence type="ECO:0000313" key="12">
    <source>
        <dbReference type="Ensembl" id="ENSGEVP00005030114.1"/>
    </source>
</evidence>
<keyword evidence="5 10" id="KW-0552">Olfaction</keyword>
<dbReference type="Gene3D" id="1.20.1070.10">
    <property type="entry name" value="Rhodopsin 7-helix transmembrane proteins"/>
    <property type="match status" value="1"/>
</dbReference>
<dbReference type="InterPro" id="IPR000276">
    <property type="entry name" value="GPCR_Rhodpsn"/>
</dbReference>
<evidence type="ECO:0000256" key="5">
    <source>
        <dbReference type="ARBA" id="ARBA00022725"/>
    </source>
</evidence>
<dbReference type="GO" id="GO:0005886">
    <property type="term" value="C:plasma membrane"/>
    <property type="evidence" value="ECO:0007669"/>
    <property type="project" value="UniProtKB-SubCell"/>
</dbReference>
<reference evidence="12" key="2">
    <citation type="submission" date="2025-09" db="UniProtKB">
        <authorList>
            <consortium name="Ensembl"/>
        </authorList>
    </citation>
    <scope>IDENTIFICATION</scope>
</reference>
<evidence type="ECO:0000256" key="2">
    <source>
        <dbReference type="ARBA" id="ARBA00022475"/>
    </source>
</evidence>
<dbReference type="Pfam" id="PF13853">
    <property type="entry name" value="7tm_4"/>
    <property type="match status" value="1"/>
</dbReference>
<evidence type="ECO:0000256" key="3">
    <source>
        <dbReference type="ARBA" id="ARBA00022606"/>
    </source>
</evidence>
<evidence type="ECO:0000256" key="9">
    <source>
        <dbReference type="RuleBase" id="RU000688"/>
    </source>
</evidence>
<dbReference type="Proteomes" id="UP000694390">
    <property type="component" value="Unassembled WGS sequence"/>
</dbReference>
<dbReference type="InterPro" id="IPR017452">
    <property type="entry name" value="GPCR_Rhodpsn_7TM"/>
</dbReference>
<sequence>MMNLNGTVVTEFLLLGFSTSPEQQVLLFVALLAIYLVTVVGNLLIILVTLVDPVLHTSMYIFLSNLSALEVGYTSVTVPKMLVSLISGDKHISFAGCAMQMGFFLCFGSTESSFLTTMAYDRYVAICSPLCYTMIMNKKVCVLLAATSWTIAMMVLTFMLPFCASKEVGHFFCHFMPLLKLSCTDTHLVEFLSFTVSACVTLVPFLLILTSYYKIILTIQKIPSTTGKQKASFTCSSHLPVVSIFYGTVIIVYVAPAGNQSPALNEAYSLLYTVISPMFNPLIYRLRNKEVKGALQKVGSKLFTFLNKSNIP</sequence>
<dbReference type="PANTHER" id="PTHR26453">
    <property type="entry name" value="OLFACTORY RECEPTOR"/>
    <property type="match status" value="1"/>
</dbReference>
<feature type="transmembrane region" description="Helical" evidence="10">
    <location>
        <begin position="140"/>
        <end position="162"/>
    </location>
</feature>
<feature type="transmembrane region" description="Helical" evidence="10">
    <location>
        <begin position="233"/>
        <end position="255"/>
    </location>
</feature>
<dbReference type="PROSITE" id="PS00237">
    <property type="entry name" value="G_PROTEIN_RECEP_F1_1"/>
    <property type="match status" value="1"/>
</dbReference>
<dbReference type="GeneTree" id="ENSGT01150000286990"/>
<dbReference type="CDD" id="cd15225">
    <property type="entry name" value="7tmA_OR10A-like"/>
    <property type="match status" value="1"/>
</dbReference>
<dbReference type="SUPFAM" id="SSF81321">
    <property type="entry name" value="Family A G protein-coupled receptor-like"/>
    <property type="match status" value="1"/>
</dbReference>
<evidence type="ECO:0000256" key="7">
    <source>
        <dbReference type="ARBA" id="ARBA00023136"/>
    </source>
</evidence>
<evidence type="ECO:0000256" key="6">
    <source>
        <dbReference type="ARBA" id="ARBA00022989"/>
    </source>
</evidence>
<evidence type="ECO:0000256" key="4">
    <source>
        <dbReference type="ARBA" id="ARBA00022692"/>
    </source>
</evidence>
<keyword evidence="8 9" id="KW-0807">Transducer</keyword>
<organism evidence="12 13">
    <name type="scientific">Gopherus evgoodei</name>
    <name type="common">Goodes thornscrub tortoise</name>
    <dbReference type="NCBI Taxonomy" id="1825980"/>
    <lineage>
        <taxon>Eukaryota</taxon>
        <taxon>Metazoa</taxon>
        <taxon>Chordata</taxon>
        <taxon>Craniata</taxon>
        <taxon>Vertebrata</taxon>
        <taxon>Euteleostomi</taxon>
        <taxon>Archelosauria</taxon>
        <taxon>Testudinata</taxon>
        <taxon>Testudines</taxon>
        <taxon>Cryptodira</taxon>
        <taxon>Durocryptodira</taxon>
        <taxon>Testudinoidea</taxon>
        <taxon>Testudinidae</taxon>
        <taxon>Gopherus</taxon>
    </lineage>
</organism>
<dbReference type="OrthoDB" id="9444602at2759"/>
<proteinExistence type="inferred from homology"/>
<keyword evidence="9" id="KW-0297">G-protein coupled receptor</keyword>
<name>A0A8C5F362_9SAUR</name>
<dbReference type="PROSITE" id="PS50262">
    <property type="entry name" value="G_PROTEIN_RECEP_F1_2"/>
    <property type="match status" value="1"/>
</dbReference>
<keyword evidence="7 10" id="KW-0472">Membrane</keyword>